<feature type="non-terminal residue" evidence="6">
    <location>
        <position position="146"/>
    </location>
</feature>
<dbReference type="EMBL" id="ASHM01042619">
    <property type="protein sequence ID" value="PNX82733.1"/>
    <property type="molecule type" value="Genomic_DNA"/>
</dbReference>
<proteinExistence type="inferred from homology"/>
<dbReference type="Pfam" id="PF00282">
    <property type="entry name" value="Pyridoxal_deC"/>
    <property type="match status" value="1"/>
</dbReference>
<evidence type="ECO:0000256" key="1">
    <source>
        <dbReference type="ARBA" id="ARBA00001933"/>
    </source>
</evidence>
<dbReference type="GO" id="GO:0006520">
    <property type="term" value="P:amino acid metabolic process"/>
    <property type="evidence" value="ECO:0007669"/>
    <property type="project" value="InterPro"/>
</dbReference>
<dbReference type="FunFam" id="1.20.1340.10:FF:000001">
    <property type="entry name" value="Histidine decarboxylase"/>
    <property type="match status" value="1"/>
</dbReference>
<evidence type="ECO:0000256" key="2">
    <source>
        <dbReference type="ARBA" id="ARBA00022793"/>
    </source>
</evidence>
<keyword evidence="3 5" id="KW-0663">Pyridoxal phosphate</keyword>
<evidence type="ECO:0000313" key="6">
    <source>
        <dbReference type="EMBL" id="PNX82519.1"/>
    </source>
</evidence>
<dbReference type="InterPro" id="IPR010977">
    <property type="entry name" value="Aromatic_deC"/>
</dbReference>
<dbReference type="PRINTS" id="PR00800">
    <property type="entry name" value="YHDCRBOXLASE"/>
</dbReference>
<comment type="cofactor">
    <cofactor evidence="1 5">
        <name>pyridoxal 5'-phosphate</name>
        <dbReference type="ChEBI" id="CHEBI:597326"/>
    </cofactor>
</comment>
<dbReference type="GO" id="GO:0016831">
    <property type="term" value="F:carboxy-lyase activity"/>
    <property type="evidence" value="ECO:0007669"/>
    <property type="project" value="UniProtKB-KW"/>
</dbReference>
<dbReference type="PANTHER" id="PTHR11999:SF70">
    <property type="entry name" value="MIP05841P"/>
    <property type="match status" value="1"/>
</dbReference>
<reference evidence="6 8" key="1">
    <citation type="journal article" date="2014" name="Am. J. Bot.">
        <title>Genome assembly and annotation for red clover (Trifolium pratense; Fabaceae).</title>
        <authorList>
            <person name="Istvanek J."/>
            <person name="Jaros M."/>
            <person name="Krenek A."/>
            <person name="Repkova J."/>
        </authorList>
    </citation>
    <scope>NUCLEOTIDE SEQUENCE [LARGE SCALE GENOMIC DNA]</scope>
    <source>
        <strain evidence="8">cv. Tatra</strain>
        <tissue evidence="6">Young leaves</tissue>
    </source>
</reference>
<comment type="similarity">
    <text evidence="5">Belongs to the group II decarboxylase family.</text>
</comment>
<organism evidence="6 8">
    <name type="scientific">Trifolium pratense</name>
    <name type="common">Red clover</name>
    <dbReference type="NCBI Taxonomy" id="57577"/>
    <lineage>
        <taxon>Eukaryota</taxon>
        <taxon>Viridiplantae</taxon>
        <taxon>Streptophyta</taxon>
        <taxon>Embryophyta</taxon>
        <taxon>Tracheophyta</taxon>
        <taxon>Spermatophyta</taxon>
        <taxon>Magnoliopsida</taxon>
        <taxon>eudicotyledons</taxon>
        <taxon>Gunneridae</taxon>
        <taxon>Pentapetalae</taxon>
        <taxon>rosids</taxon>
        <taxon>fabids</taxon>
        <taxon>Fabales</taxon>
        <taxon>Fabaceae</taxon>
        <taxon>Papilionoideae</taxon>
        <taxon>50 kb inversion clade</taxon>
        <taxon>NPAAA clade</taxon>
        <taxon>Hologalegina</taxon>
        <taxon>IRL clade</taxon>
        <taxon>Trifolieae</taxon>
        <taxon>Trifolium</taxon>
    </lineage>
</organism>
<dbReference type="EMBL" id="ASHM01042171">
    <property type="protein sequence ID" value="PNX82519.1"/>
    <property type="molecule type" value="Genomic_DNA"/>
</dbReference>
<accession>A0A2K3LVI6</accession>
<evidence type="ECO:0000313" key="7">
    <source>
        <dbReference type="EMBL" id="PNX82733.1"/>
    </source>
</evidence>
<dbReference type="InterPro" id="IPR002129">
    <property type="entry name" value="PyrdxlP-dep_de-COase"/>
</dbReference>
<gene>
    <name evidence="6" type="ORF">L195_g038548</name>
    <name evidence="7" type="ORF">L195_g038767</name>
</gene>
<comment type="caution">
    <text evidence="6">The sequence shown here is derived from an EMBL/GenBank/DDBJ whole genome shotgun (WGS) entry which is preliminary data.</text>
</comment>
<dbReference type="InterPro" id="IPR015421">
    <property type="entry name" value="PyrdxlP-dep_Trfase_major"/>
</dbReference>
<name>A0A2K3LVI6_TRIPR</name>
<dbReference type="GO" id="GO:0005737">
    <property type="term" value="C:cytoplasm"/>
    <property type="evidence" value="ECO:0007669"/>
    <property type="project" value="TreeGrafter"/>
</dbReference>
<reference evidence="6 8" key="2">
    <citation type="journal article" date="2017" name="Front. Plant Sci.">
        <title>Gene Classification and Mining of Molecular Markers Useful in Red Clover (Trifolium pratense) Breeding.</title>
        <authorList>
            <person name="Istvanek J."/>
            <person name="Dluhosova J."/>
            <person name="Dluhos P."/>
            <person name="Patkova L."/>
            <person name="Nedelnik J."/>
            <person name="Repkova J."/>
        </authorList>
    </citation>
    <scope>NUCLEOTIDE SEQUENCE [LARGE SCALE GENOMIC DNA]</scope>
    <source>
        <strain evidence="8">cv. Tatra</strain>
        <tissue evidence="6">Young leaves</tissue>
    </source>
</reference>
<keyword evidence="2" id="KW-0210">Decarboxylase</keyword>
<dbReference type="Proteomes" id="UP000236291">
    <property type="component" value="Unassembled WGS sequence"/>
</dbReference>
<protein>
    <submittedName>
        <fullName evidence="6">Tyrosine decarboxylase 1-like protein</fullName>
    </submittedName>
</protein>
<dbReference type="GO" id="GO:0030170">
    <property type="term" value="F:pyridoxal phosphate binding"/>
    <property type="evidence" value="ECO:0007669"/>
    <property type="project" value="InterPro"/>
</dbReference>
<sequence length="146" mass="16217">REEDGSGLKPMDAEQLREQAHKMVDFIADYYKTIENFPVLSQVEPGYLGKLLPDSAPTYPTTLEHVLNDVQHKILPGVTHWQSPNYFAYFPSNSSIAGFLGEMLSAGINIVGFSWITSPAATELESIVLDWLAKALFLPQDFLSNG</sequence>
<evidence type="ECO:0000256" key="5">
    <source>
        <dbReference type="RuleBase" id="RU000382"/>
    </source>
</evidence>
<dbReference type="AlphaFoldDB" id="A0A2K3LVI6"/>
<dbReference type="PANTHER" id="PTHR11999">
    <property type="entry name" value="GROUP II PYRIDOXAL-5-PHOSPHATE DECARBOXYLASE"/>
    <property type="match status" value="1"/>
</dbReference>
<dbReference type="SUPFAM" id="SSF53383">
    <property type="entry name" value="PLP-dependent transferases"/>
    <property type="match status" value="1"/>
</dbReference>
<evidence type="ECO:0000256" key="3">
    <source>
        <dbReference type="ARBA" id="ARBA00022898"/>
    </source>
</evidence>
<dbReference type="GO" id="GO:0019752">
    <property type="term" value="P:carboxylic acid metabolic process"/>
    <property type="evidence" value="ECO:0007669"/>
    <property type="project" value="InterPro"/>
</dbReference>
<evidence type="ECO:0000313" key="8">
    <source>
        <dbReference type="Proteomes" id="UP000236291"/>
    </source>
</evidence>
<keyword evidence="4 5" id="KW-0456">Lyase</keyword>
<feature type="non-terminal residue" evidence="6">
    <location>
        <position position="1"/>
    </location>
</feature>
<dbReference type="InterPro" id="IPR015424">
    <property type="entry name" value="PyrdxlP-dep_Trfase"/>
</dbReference>
<dbReference type="Gene3D" id="3.40.640.10">
    <property type="entry name" value="Type I PLP-dependent aspartate aminotransferase-like (Major domain)"/>
    <property type="match status" value="1"/>
</dbReference>
<dbReference type="Gene3D" id="1.20.1340.10">
    <property type="entry name" value="dopa decarboxylase, N-terminal domain"/>
    <property type="match status" value="1"/>
</dbReference>
<evidence type="ECO:0000256" key="4">
    <source>
        <dbReference type="ARBA" id="ARBA00023239"/>
    </source>
</evidence>